<feature type="domain" description="WRKY19-like zinc finger" evidence="1">
    <location>
        <begin position="144"/>
        <end position="166"/>
    </location>
</feature>
<dbReference type="RefSeq" id="XP_008903852.1">
    <property type="nucleotide sequence ID" value="XM_008905604.1"/>
</dbReference>
<proteinExistence type="predicted"/>
<dbReference type="VEuPathDB" id="FungiDB:PPTG_09821"/>
<organism evidence="2 3">
    <name type="scientific">Phytophthora nicotianae (strain INRA-310)</name>
    <name type="common">Phytophthora parasitica</name>
    <dbReference type="NCBI Taxonomy" id="761204"/>
    <lineage>
        <taxon>Eukaryota</taxon>
        <taxon>Sar</taxon>
        <taxon>Stramenopiles</taxon>
        <taxon>Oomycota</taxon>
        <taxon>Peronosporomycetes</taxon>
        <taxon>Peronosporales</taxon>
        <taxon>Peronosporaceae</taxon>
        <taxon>Phytophthora</taxon>
    </lineage>
</organism>
<reference evidence="2 3" key="2">
    <citation type="submission" date="2013-11" db="EMBL/GenBank/DDBJ databases">
        <title>The Genome Sequence of Phytophthora parasitica INRA-310.</title>
        <authorList>
            <consortium name="The Broad Institute Genomics Platform"/>
            <person name="Russ C."/>
            <person name="Tyler B."/>
            <person name="Panabieres F."/>
            <person name="Shan W."/>
            <person name="Tripathy S."/>
            <person name="Grunwald N."/>
            <person name="Machado M."/>
            <person name="Johnson C.S."/>
            <person name="Arredondo F."/>
            <person name="Hong C."/>
            <person name="Coffey M."/>
            <person name="Young S.K."/>
            <person name="Zeng Q."/>
            <person name="Gargeya S."/>
            <person name="Fitzgerald M."/>
            <person name="Abouelleil A."/>
            <person name="Alvarado L."/>
            <person name="Chapman S.B."/>
            <person name="Gainer-Dewar J."/>
            <person name="Goldberg J."/>
            <person name="Griggs A."/>
            <person name="Gujja S."/>
            <person name="Hansen M."/>
            <person name="Howarth C."/>
            <person name="Imamovic A."/>
            <person name="Ireland A."/>
            <person name="Larimer J."/>
            <person name="McCowan C."/>
            <person name="Murphy C."/>
            <person name="Pearson M."/>
            <person name="Poon T.W."/>
            <person name="Priest M."/>
            <person name="Roberts A."/>
            <person name="Saif S."/>
            <person name="Shea T."/>
            <person name="Sykes S."/>
            <person name="Wortman J."/>
            <person name="Nusbaum C."/>
            <person name="Birren B."/>
        </authorList>
    </citation>
    <scope>NUCLEOTIDE SEQUENCE [LARGE SCALE GENOMIC DNA]</scope>
    <source>
        <strain evidence="2 3">INRA-310</strain>
    </source>
</reference>
<dbReference type="AlphaFoldDB" id="W2QC37"/>
<name>W2QC37_PHYN3</name>
<accession>W2QC37</accession>
<evidence type="ECO:0000313" key="2">
    <source>
        <dbReference type="EMBL" id="ETN10727.1"/>
    </source>
</evidence>
<dbReference type="EMBL" id="KI669581">
    <property type="protein sequence ID" value="ETN10727.1"/>
    <property type="molecule type" value="Genomic_DNA"/>
</dbReference>
<reference evidence="3" key="1">
    <citation type="submission" date="2011-12" db="EMBL/GenBank/DDBJ databases">
        <authorList>
            <consortium name="The Broad Institute Genome Sequencing Platform"/>
            <person name="Russ C."/>
            <person name="Tyler B."/>
            <person name="Panabieres F."/>
            <person name="Shan W."/>
            <person name="Tripathy S."/>
            <person name="Grunwald N."/>
            <person name="Machado M."/>
            <person name="Young S.K."/>
            <person name="Zeng Q."/>
            <person name="Gargeya S."/>
            <person name="Fitzgerald M."/>
            <person name="Haas B."/>
            <person name="Abouelleil A."/>
            <person name="Alvarado L."/>
            <person name="Arachchi H.M."/>
            <person name="Berlin A."/>
            <person name="Chapman S.B."/>
            <person name="Gearin G."/>
            <person name="Goldberg J."/>
            <person name="Griggs A."/>
            <person name="Gujja S."/>
            <person name="Hansen M."/>
            <person name="Heiman D."/>
            <person name="Howarth C."/>
            <person name="Larimer J."/>
            <person name="Lui A."/>
            <person name="MacDonald P.J.P."/>
            <person name="McCowen C."/>
            <person name="Montmayeur A."/>
            <person name="Murphy C."/>
            <person name="Neiman D."/>
            <person name="Pearson M."/>
            <person name="Priest M."/>
            <person name="Roberts A."/>
            <person name="Saif S."/>
            <person name="Shea T."/>
            <person name="Sisk P."/>
            <person name="Stolte C."/>
            <person name="Sykes S."/>
            <person name="Wortman J."/>
            <person name="Nusbaum C."/>
            <person name="Birren B."/>
        </authorList>
    </citation>
    <scope>NUCLEOTIDE SEQUENCE [LARGE SCALE GENOMIC DNA]</scope>
    <source>
        <strain evidence="3">INRA-310</strain>
    </source>
</reference>
<gene>
    <name evidence="2" type="ORF">PPTG_09821</name>
</gene>
<dbReference type="Proteomes" id="UP000018817">
    <property type="component" value="Unassembled WGS sequence"/>
</dbReference>
<dbReference type="OrthoDB" id="114425at2759"/>
<dbReference type="Pfam" id="PF24906">
    <property type="entry name" value="Zf_WRKY19"/>
    <property type="match status" value="4"/>
</dbReference>
<dbReference type="PANTHER" id="PTHR31827">
    <property type="entry name" value="EMB|CAB89363.1"/>
    <property type="match status" value="1"/>
</dbReference>
<dbReference type="PANTHER" id="PTHR31827:SF1">
    <property type="entry name" value="EMB|CAB89363.1"/>
    <property type="match status" value="1"/>
</dbReference>
<dbReference type="OMA" id="SAPHTIR"/>
<feature type="domain" description="WRKY19-like zinc finger" evidence="1">
    <location>
        <begin position="167"/>
        <end position="190"/>
    </location>
</feature>
<evidence type="ECO:0000313" key="3">
    <source>
        <dbReference type="Proteomes" id="UP000018817"/>
    </source>
</evidence>
<dbReference type="InterPro" id="IPR056866">
    <property type="entry name" value="Znf_WRKY19"/>
</dbReference>
<dbReference type="STRING" id="761204.W2QC37"/>
<evidence type="ECO:0000259" key="1">
    <source>
        <dbReference type="Pfam" id="PF24906"/>
    </source>
</evidence>
<protein>
    <recommendedName>
        <fullName evidence="1">WRKY19-like zinc finger domain-containing protein</fullName>
    </recommendedName>
</protein>
<dbReference type="GeneID" id="20179503"/>
<feature type="domain" description="WRKY19-like zinc finger" evidence="1">
    <location>
        <begin position="215"/>
        <end position="238"/>
    </location>
</feature>
<sequence length="305" mass="33360">MQAGPVGSSRLAPLLQAASMPSEPYSAPHTIRTIRLPSLAPRLPTLPSLMSTLAAQNGYASSATSSPTRTSSSISFLLNPPARQAANAQHHLNQQQMYAPAASTAPSTILYHPYANSASSMPMTTRMIQPQEVKPQPKKKRKTRICKSEGCEKYVVDRGLCIRHGGGKRCSVEGCNCRAQNRGLCWKHGGYTRCTVEGCTKRAKSRGICWSHGGGTRCKHGGCSKIAVSHGLCWAHGGGKRCLVETCQKPAYMKTVESKRISNTRHIQRERTCWVLRVYLEMQGLLALTRSRQMDACCTSCNARR</sequence>
<feature type="domain" description="WRKY19-like zinc finger" evidence="1">
    <location>
        <begin position="193"/>
        <end position="214"/>
    </location>
</feature>